<feature type="region of interest" description="Disordered" evidence="1">
    <location>
        <begin position="906"/>
        <end position="926"/>
    </location>
</feature>
<evidence type="ECO:0000313" key="4">
    <source>
        <dbReference type="Proteomes" id="UP001163046"/>
    </source>
</evidence>
<evidence type="ECO:0000256" key="1">
    <source>
        <dbReference type="SAM" id="MobiDB-lite"/>
    </source>
</evidence>
<dbReference type="EMBL" id="MU826364">
    <property type="protein sequence ID" value="KAJ7378665.1"/>
    <property type="molecule type" value="Genomic_DNA"/>
</dbReference>
<dbReference type="OrthoDB" id="1366754at2759"/>
<dbReference type="AlphaFoldDB" id="A0A9W9ZBY5"/>
<evidence type="ECO:0000259" key="2">
    <source>
        <dbReference type="Pfam" id="PF15711"/>
    </source>
</evidence>
<dbReference type="PANTHER" id="PTHR46549:SF1">
    <property type="entry name" value="MACPF DOMAIN-CONTAINING PROTEIN"/>
    <property type="match status" value="1"/>
</dbReference>
<comment type="caution">
    <text evidence="3">The sequence shown here is derived from an EMBL/GenBank/DDBJ whole genome shotgun (WGS) entry which is preliminary data.</text>
</comment>
<reference evidence="3" key="1">
    <citation type="submission" date="2023-01" db="EMBL/GenBank/DDBJ databases">
        <title>Genome assembly of the deep-sea coral Lophelia pertusa.</title>
        <authorList>
            <person name="Herrera S."/>
            <person name="Cordes E."/>
        </authorList>
    </citation>
    <scope>NUCLEOTIDE SEQUENCE</scope>
    <source>
        <strain evidence="3">USNM1676648</strain>
        <tissue evidence="3">Polyp</tissue>
    </source>
</reference>
<evidence type="ECO:0000313" key="3">
    <source>
        <dbReference type="EMBL" id="KAJ7378665.1"/>
    </source>
</evidence>
<accession>A0A9W9ZBY5</accession>
<feature type="domain" description="ILEI/PANDER" evidence="2">
    <location>
        <begin position="649"/>
        <end position="738"/>
    </location>
</feature>
<name>A0A9W9ZBY5_9CNID</name>
<dbReference type="PROSITE" id="PS52031">
    <property type="entry name" value="GG_LECTIN"/>
    <property type="match status" value="2"/>
</dbReference>
<organism evidence="3 4">
    <name type="scientific">Desmophyllum pertusum</name>
    <dbReference type="NCBI Taxonomy" id="174260"/>
    <lineage>
        <taxon>Eukaryota</taxon>
        <taxon>Metazoa</taxon>
        <taxon>Cnidaria</taxon>
        <taxon>Anthozoa</taxon>
        <taxon>Hexacorallia</taxon>
        <taxon>Scleractinia</taxon>
        <taxon>Caryophylliina</taxon>
        <taxon>Caryophylliidae</taxon>
        <taxon>Desmophyllum</taxon>
    </lineage>
</organism>
<feature type="domain" description="ILEI/PANDER" evidence="2">
    <location>
        <begin position="806"/>
        <end position="895"/>
    </location>
</feature>
<proteinExistence type="predicted"/>
<keyword evidence="4" id="KW-1185">Reference proteome</keyword>
<dbReference type="Proteomes" id="UP001163046">
    <property type="component" value="Unassembled WGS sequence"/>
</dbReference>
<dbReference type="Pfam" id="PF15711">
    <property type="entry name" value="ILEI"/>
    <property type="match status" value="2"/>
</dbReference>
<sequence length="926" mass="102606">MSGEDEKPDGEAGEQPFAYPMGSMIDGAAFIGVGFDGRGDYSPESRKMSIVQRDCSGRSTYDDFDVPDTMNVHGVYDTSATMQTFYSREEYQQSLQRQAGMAGSAFGFYGGVKKAWGSSSLSGTQKYMALFSIDIDRYEIFLDEVKPGDLSVNFLREFMDLPLSYLAPGAAIKFLEGGDQEIASIISDLNSPTIKTEMKQWLESIRTFPKPFKFMVAPITNLLKFNVHALFPDEERDWGCEARGGSLKRDTDTGEYYYEVIVDGKKVKQMCPYLDRDALIHDMERRRNNLDIAIGVYMEERTTTSRKKSARPTWEEITQDELPFVVIFNTHEDLVGDFNGPAKIPARMERVVKFFDGKWFASERASQIDMTSSCLAQEGAENRICILGLILKYYPDTGFLRLDKEDFEANKRIYDTLKVADVGRLMAHVEWPQSHIVSRLNDVVGYLPFPNDKDTWYYVQISPYRVGIFKSQKLEVSTTDVSAVGLGSDVLYQAYFVCLTETPERTVIEYGKSQRSTGHGDVFLTMVDTVEPLIVRWYSFGNGEEPLQVLDAHILSRPLTKATCRGENGLDEETNMCILELGSECHSGSYKVLDEADRAMSNTDQSNKCDAPAVDIFVRSEGCNDPGIAPNCGIAYIKVHGKDHSLHGRGINVVVVDARTGFVLETKTYDTHGDANEANRLAGFLNSLQGDVIVVVAVQDEASKFFADSAIDALKRLGAKDPIKPEFRGSFAFVGYSGVKQPSWITQQWRGDGQGPSEISVKVPFTPPPAVDIFVRSEGCNDPGKAPNCGIAYIKVHGKDHSLHGRGINVVVVDARTGFVLETKTYDTHGDANEANRLAGFLNSLQGDVIVVVAVQDEASKFFADSAIDALKRLGAKDPIKPEFRGSFAFVGYSGVKQPSWITQQWRGDGQGPSEISVKVPLTPSA</sequence>
<dbReference type="PANTHER" id="PTHR46549">
    <property type="entry name" value="MACPF DOMAIN-CONTAINING PROTEIN"/>
    <property type="match status" value="1"/>
</dbReference>
<gene>
    <name evidence="3" type="ORF">OS493_021968</name>
</gene>
<dbReference type="InterPro" id="IPR039477">
    <property type="entry name" value="ILEI/PANDER_dom"/>
</dbReference>
<protein>
    <recommendedName>
        <fullName evidence="2">ILEI/PANDER domain-containing protein</fullName>
    </recommendedName>
</protein>